<dbReference type="NCBIfam" id="NF012200">
    <property type="entry name" value="choice_anch_D"/>
    <property type="match status" value="2"/>
</dbReference>
<dbReference type="PANTHER" id="PTHR37833:SF1">
    <property type="entry name" value="SIGNAL PEPTIDE PROTEIN"/>
    <property type="match status" value="1"/>
</dbReference>
<dbReference type="InterPro" id="IPR053879">
    <property type="entry name" value="HYDIN_VesB_CFA65-like_Ig"/>
</dbReference>
<dbReference type="EMBL" id="QRYC01000006">
    <property type="protein sequence ID" value="RGU57142.1"/>
    <property type="molecule type" value="Genomic_DNA"/>
</dbReference>
<feature type="signal peptide" evidence="6">
    <location>
        <begin position="1"/>
        <end position="18"/>
    </location>
</feature>
<evidence type="ECO:0000313" key="10">
    <source>
        <dbReference type="Proteomes" id="UP000284243"/>
    </source>
</evidence>
<gene>
    <name evidence="9" type="ORF">DWW57_06190</name>
    <name evidence="8" type="ORF">L0P03_09300</name>
</gene>
<dbReference type="PANTHER" id="PTHR37833">
    <property type="entry name" value="LIPOPROTEIN-RELATED"/>
    <property type="match status" value="1"/>
</dbReference>
<dbReference type="RefSeq" id="WP_022160677.1">
    <property type="nucleotide sequence ID" value="NZ_JADMUD010000030.1"/>
</dbReference>
<keyword evidence="3" id="KW-0963">Cytoplasm</keyword>
<accession>A0A1Y3XW11</accession>
<sequence>MKRFIFLLVALMPVLVFAQKAKIDFTTTSHNFGTINENAGKATFDFSFKNTGNVPLILTNVRAGCGCTTPVWSREPVAPGQTGSIKVAFDPRNRPGAFVKSITVNSNASNSVVSLTIRGNVTRKPLGPYDQYKFNIGALKLTSNTINLGAINNNQVLERKIEVINSENKPARLQVISEHPHLTVSVSPTTLTKDQKATISIKYDATKKNDWGFVTDKIQLQVNDKTTGDITVAATISEDFSHYNGNFEKAPAISLSETEYTLNDLDKNSTYTHEFTIQNIGKSELVIRKIKTSDSNLSVTASRDTVKPGKKIKVNLSVKTGNAQKLIKIIQFTTNDPHNPIMTYKLIGNLK</sequence>
<feature type="domain" description="HYDIN/VesB/CFA65-like Ig-like" evidence="7">
    <location>
        <begin position="251"/>
        <end position="339"/>
    </location>
</feature>
<evidence type="ECO:0000256" key="5">
    <source>
        <dbReference type="ARBA" id="ARBA00023273"/>
    </source>
</evidence>
<keyword evidence="5" id="KW-0966">Cell projection</keyword>
<dbReference type="EMBL" id="JAKNDN010000016">
    <property type="protein sequence ID" value="MCG4960044.1"/>
    <property type="molecule type" value="Genomic_DNA"/>
</dbReference>
<organism evidence="9 10">
    <name type="scientific">Odoribacter splanchnicus</name>
    <dbReference type="NCBI Taxonomy" id="28118"/>
    <lineage>
        <taxon>Bacteria</taxon>
        <taxon>Pseudomonadati</taxon>
        <taxon>Bacteroidota</taxon>
        <taxon>Bacteroidia</taxon>
        <taxon>Bacteroidales</taxon>
        <taxon>Odoribacteraceae</taxon>
        <taxon>Odoribacter</taxon>
    </lineage>
</organism>
<evidence type="ECO:0000256" key="3">
    <source>
        <dbReference type="ARBA" id="ARBA00022490"/>
    </source>
</evidence>
<keyword evidence="6" id="KW-0732">Signal</keyword>
<dbReference type="Gene3D" id="2.60.40.10">
    <property type="entry name" value="Immunoglobulins"/>
    <property type="match status" value="3"/>
</dbReference>
<dbReference type="Proteomes" id="UP001199750">
    <property type="component" value="Unassembled WGS sequence"/>
</dbReference>
<reference evidence="9 10" key="1">
    <citation type="submission" date="2018-08" db="EMBL/GenBank/DDBJ databases">
        <title>A genome reference for cultivated species of the human gut microbiota.</title>
        <authorList>
            <person name="Zou Y."/>
            <person name="Xue W."/>
            <person name="Luo G."/>
        </authorList>
    </citation>
    <scope>NUCLEOTIDE SEQUENCE [LARGE SCALE GENOMIC DNA]</scope>
    <source>
        <strain evidence="9 10">AF16-14</strain>
    </source>
</reference>
<dbReference type="InterPro" id="IPR011467">
    <property type="entry name" value="DUF1573"/>
</dbReference>
<evidence type="ECO:0000313" key="8">
    <source>
        <dbReference type="EMBL" id="MCG4960044.1"/>
    </source>
</evidence>
<comment type="caution">
    <text evidence="9">The sequence shown here is derived from an EMBL/GenBank/DDBJ whole genome shotgun (WGS) entry which is preliminary data.</text>
</comment>
<name>A0A1Y3XW11_9BACT</name>
<evidence type="ECO:0000313" key="9">
    <source>
        <dbReference type="EMBL" id="RGU57142.1"/>
    </source>
</evidence>
<evidence type="ECO:0000256" key="6">
    <source>
        <dbReference type="SAM" id="SignalP"/>
    </source>
</evidence>
<protein>
    <submittedName>
        <fullName evidence="9">DUF1573 domain-containing protein</fullName>
    </submittedName>
</protein>
<feature type="domain" description="HYDIN/VesB/CFA65-like Ig-like" evidence="7">
    <location>
        <begin position="139"/>
        <end position="232"/>
    </location>
</feature>
<dbReference type="Pfam" id="PF22544">
    <property type="entry name" value="HYDIN_VesB_CFA65-like_Ig"/>
    <property type="match status" value="2"/>
</dbReference>
<feature type="chain" id="PRO_5030037879" evidence="6">
    <location>
        <begin position="19"/>
        <end position="351"/>
    </location>
</feature>
<dbReference type="GO" id="GO:0005737">
    <property type="term" value="C:cytoplasm"/>
    <property type="evidence" value="ECO:0007669"/>
    <property type="project" value="UniProtKB-SubCell"/>
</dbReference>
<dbReference type="InterPro" id="IPR013783">
    <property type="entry name" value="Ig-like_fold"/>
</dbReference>
<evidence type="ECO:0000256" key="2">
    <source>
        <dbReference type="ARBA" id="ARBA00004496"/>
    </source>
</evidence>
<keyword evidence="4" id="KW-0969">Cilium</keyword>
<dbReference type="Proteomes" id="UP000284243">
    <property type="component" value="Unassembled WGS sequence"/>
</dbReference>
<dbReference type="Pfam" id="PF07610">
    <property type="entry name" value="DUF1573"/>
    <property type="match status" value="1"/>
</dbReference>
<reference evidence="8" key="2">
    <citation type="submission" date="2022-01" db="EMBL/GenBank/DDBJ databases">
        <title>Collection of gut derived symbiotic bacterial strains cultured from healthy donors.</title>
        <authorList>
            <person name="Lin H."/>
            <person name="Kohout C."/>
            <person name="Waligurski E."/>
            <person name="Pamer E.G."/>
        </authorList>
    </citation>
    <scope>NUCLEOTIDE SEQUENCE</scope>
    <source>
        <strain evidence="8">DFI.1.149</strain>
    </source>
</reference>
<evidence type="ECO:0000259" key="7">
    <source>
        <dbReference type="Pfam" id="PF22544"/>
    </source>
</evidence>
<proteinExistence type="predicted"/>
<dbReference type="AlphaFoldDB" id="A0A1Y3XW11"/>
<comment type="subcellular location">
    <subcellularLocation>
        <location evidence="1">Cell projection</location>
        <location evidence="1">Cilium</location>
    </subcellularLocation>
    <subcellularLocation>
        <location evidence="2">Cytoplasm</location>
    </subcellularLocation>
</comment>
<evidence type="ECO:0000256" key="1">
    <source>
        <dbReference type="ARBA" id="ARBA00004138"/>
    </source>
</evidence>
<evidence type="ECO:0000256" key="4">
    <source>
        <dbReference type="ARBA" id="ARBA00023069"/>
    </source>
</evidence>